<dbReference type="EMBL" id="CP020084">
    <property type="protein sequence ID" value="ASR53782.1"/>
    <property type="molecule type" value="Genomic_DNA"/>
</dbReference>
<evidence type="ECO:0000259" key="1">
    <source>
        <dbReference type="Pfam" id="PF11845"/>
    </source>
</evidence>
<geneLocation type="plasmid" evidence="2 3">
    <name>unnamed</name>
</geneLocation>
<dbReference type="Proteomes" id="UP000258016">
    <property type="component" value="Plasmid unnamed"/>
</dbReference>
<reference evidence="2 3" key="1">
    <citation type="submission" date="2017-03" db="EMBL/GenBank/DDBJ databases">
        <title>Complete genome sequence of Blastomonas fulva degrading microcsystin LR.</title>
        <authorList>
            <person name="Lee H.-g."/>
            <person name="Jin L."/>
            <person name="oh H.-M."/>
        </authorList>
    </citation>
    <scope>NUCLEOTIDE SEQUENCE [LARGE SCALE GENOMIC DNA]</scope>
    <source>
        <strain evidence="2 3">T2</strain>
        <plasmid evidence="2 3">unnamed</plasmid>
    </source>
</reference>
<keyword evidence="3" id="KW-1185">Reference proteome</keyword>
<dbReference type="InterPro" id="IPR021796">
    <property type="entry name" value="Tll0287-like_dom"/>
</dbReference>
<dbReference type="Pfam" id="PF11845">
    <property type="entry name" value="Tll0287-like"/>
    <property type="match status" value="1"/>
</dbReference>
<keyword evidence="2" id="KW-0614">Plasmid</keyword>
<protein>
    <recommendedName>
        <fullName evidence="1">Tll0287-like domain-containing protein</fullName>
    </recommendedName>
</protein>
<organism evidence="2 3">
    <name type="scientific">Blastomonas fulva</name>
    <dbReference type="NCBI Taxonomy" id="1550728"/>
    <lineage>
        <taxon>Bacteria</taxon>
        <taxon>Pseudomonadati</taxon>
        <taxon>Pseudomonadota</taxon>
        <taxon>Alphaproteobacteria</taxon>
        <taxon>Sphingomonadales</taxon>
        <taxon>Sphingomonadaceae</taxon>
        <taxon>Blastomonas</taxon>
    </lineage>
</organism>
<evidence type="ECO:0000313" key="3">
    <source>
        <dbReference type="Proteomes" id="UP000258016"/>
    </source>
</evidence>
<feature type="domain" description="Tll0287-like" evidence="1">
    <location>
        <begin position="96"/>
        <end position="250"/>
    </location>
</feature>
<accession>A0ABM6MCK8</accession>
<name>A0ABM6MCK8_9SPHN</name>
<sequence length="252" mass="26687">MKRRRRCSRRASRRSNLICGWLLSTKALSPVHCRTIPQPPSGGAPFFGKLRHTPGCHSAATTGAQGMKRILMLAALGLMAASCASEQAQSPDPAFVQEAAQLADTYQANLQAELSAAIKQVGPVGAIGVCQSAAPAIAADLSSKGDLAVSRIARRNRNPDNAVPADLDALYQQLEREPLRAGKPHVVTATIGNREVFMRALPMKDQPCSQCHGASIAPEVKAAIATSYPNDRATGFTAGDLRGAMLVTRPVR</sequence>
<gene>
    <name evidence="2" type="ORF">B5J99_19335</name>
</gene>
<proteinExistence type="predicted"/>
<evidence type="ECO:0000313" key="2">
    <source>
        <dbReference type="EMBL" id="ASR53782.1"/>
    </source>
</evidence>